<dbReference type="Proteomes" id="UP000078561">
    <property type="component" value="Unassembled WGS sequence"/>
</dbReference>
<accession>A0A163K253</accession>
<keyword evidence="2" id="KW-1185">Reference proteome</keyword>
<sequence length="78" mass="8423">MMAIIITTTSMGAAFSYVGAMGVDQGIMAGIMGKYRFPMVILNIYRPITIITLPLFTVRGIQLCITPPKPSLSILCQA</sequence>
<gene>
    <name evidence="1" type="primary">ABSGL_10881.1 scaffold 12033</name>
</gene>
<dbReference type="EMBL" id="LT554417">
    <property type="protein sequence ID" value="SAM05015.1"/>
    <property type="molecule type" value="Genomic_DNA"/>
</dbReference>
<name>A0A163K253_ABSGL</name>
<proteinExistence type="predicted"/>
<protein>
    <submittedName>
        <fullName evidence="1">Uncharacterized protein</fullName>
    </submittedName>
</protein>
<evidence type="ECO:0000313" key="1">
    <source>
        <dbReference type="EMBL" id="SAM05015.1"/>
    </source>
</evidence>
<organism evidence="1">
    <name type="scientific">Absidia glauca</name>
    <name type="common">Pin mould</name>
    <dbReference type="NCBI Taxonomy" id="4829"/>
    <lineage>
        <taxon>Eukaryota</taxon>
        <taxon>Fungi</taxon>
        <taxon>Fungi incertae sedis</taxon>
        <taxon>Mucoromycota</taxon>
        <taxon>Mucoromycotina</taxon>
        <taxon>Mucoromycetes</taxon>
        <taxon>Mucorales</taxon>
        <taxon>Cunninghamellaceae</taxon>
        <taxon>Absidia</taxon>
    </lineage>
</organism>
<reference evidence="1" key="1">
    <citation type="submission" date="2016-04" db="EMBL/GenBank/DDBJ databases">
        <authorList>
            <person name="Evans L.H."/>
            <person name="Alamgir A."/>
            <person name="Owens N."/>
            <person name="Weber N.D."/>
            <person name="Virtaneva K."/>
            <person name="Barbian K."/>
            <person name="Babar A."/>
            <person name="Rosenke K."/>
        </authorList>
    </citation>
    <scope>NUCLEOTIDE SEQUENCE [LARGE SCALE GENOMIC DNA]</scope>
    <source>
        <strain evidence="1">CBS 101.48</strain>
    </source>
</reference>
<dbReference type="AlphaFoldDB" id="A0A163K253"/>
<dbReference type="InParanoid" id="A0A163K253"/>
<evidence type="ECO:0000313" key="2">
    <source>
        <dbReference type="Proteomes" id="UP000078561"/>
    </source>
</evidence>